<dbReference type="Proteomes" id="UP000285201">
    <property type="component" value="Unassembled WGS sequence"/>
</dbReference>
<dbReference type="EMBL" id="QSIS01000002">
    <property type="protein sequence ID" value="RHD10621.1"/>
    <property type="molecule type" value="Genomic_DNA"/>
</dbReference>
<dbReference type="Proteomes" id="UP000284794">
    <property type="component" value="Unassembled WGS sequence"/>
</dbReference>
<keyword evidence="1" id="KW-0812">Transmembrane</keyword>
<organism evidence="2 4">
    <name type="scientific">Lachnospira eligens</name>
    <dbReference type="NCBI Taxonomy" id="39485"/>
    <lineage>
        <taxon>Bacteria</taxon>
        <taxon>Bacillati</taxon>
        <taxon>Bacillota</taxon>
        <taxon>Clostridia</taxon>
        <taxon>Lachnospirales</taxon>
        <taxon>Lachnospiraceae</taxon>
        <taxon>Lachnospira</taxon>
    </lineage>
</organism>
<evidence type="ECO:0000313" key="5">
    <source>
        <dbReference type="Proteomes" id="UP000285201"/>
    </source>
</evidence>
<evidence type="ECO:0000256" key="1">
    <source>
        <dbReference type="SAM" id="Phobius"/>
    </source>
</evidence>
<dbReference type="AlphaFoldDB" id="A0A415PN69"/>
<reference evidence="4 5" key="1">
    <citation type="submission" date="2018-08" db="EMBL/GenBank/DDBJ databases">
        <title>A genome reference for cultivated species of the human gut microbiota.</title>
        <authorList>
            <person name="Zou Y."/>
            <person name="Xue W."/>
            <person name="Luo G."/>
        </authorList>
    </citation>
    <scope>NUCLEOTIDE SEQUENCE [LARGE SCALE GENOMIC DNA]</scope>
    <source>
        <strain evidence="3 5">AF36-7BH</strain>
        <strain evidence="2 4">AM32-2AC</strain>
    </source>
</reference>
<evidence type="ECO:0000313" key="3">
    <source>
        <dbReference type="EMBL" id="RHL70405.1"/>
    </source>
</evidence>
<protein>
    <submittedName>
        <fullName evidence="2">Uncharacterized protein</fullName>
    </submittedName>
</protein>
<accession>A0A415PN69</accession>
<sequence length="119" mass="14330">MTLRHIMSDLSAIIIINKTKEAVMQDNNIEDDSSEVYVYLKRPFLFNIRYNSREIWNKMTEEDKAPYINYEEFYEEYRLIRLRSIGYPILAVVYLFAMSAMVLYIIYMFTGFNIFSLFV</sequence>
<evidence type="ECO:0000313" key="2">
    <source>
        <dbReference type="EMBL" id="RHD10621.1"/>
    </source>
</evidence>
<name>A0A415PN69_9FIRM</name>
<proteinExistence type="predicted"/>
<evidence type="ECO:0000313" key="4">
    <source>
        <dbReference type="Proteomes" id="UP000284794"/>
    </source>
</evidence>
<dbReference type="EMBL" id="QROY01000003">
    <property type="protein sequence ID" value="RHL70405.1"/>
    <property type="molecule type" value="Genomic_DNA"/>
</dbReference>
<gene>
    <name evidence="3" type="ORF">DW007_05375</name>
    <name evidence="2" type="ORF">DW811_02925</name>
</gene>
<keyword evidence="1" id="KW-1133">Transmembrane helix</keyword>
<feature type="transmembrane region" description="Helical" evidence="1">
    <location>
        <begin position="87"/>
        <end position="109"/>
    </location>
</feature>
<comment type="caution">
    <text evidence="2">The sequence shown here is derived from an EMBL/GenBank/DDBJ whole genome shotgun (WGS) entry which is preliminary data.</text>
</comment>
<keyword evidence="1" id="KW-0472">Membrane</keyword>